<keyword evidence="2" id="KW-1185">Reference proteome</keyword>
<evidence type="ECO:0000313" key="2">
    <source>
        <dbReference type="Proteomes" id="UP000814033"/>
    </source>
</evidence>
<reference evidence="1" key="1">
    <citation type="submission" date="2021-02" db="EMBL/GenBank/DDBJ databases">
        <authorList>
            <consortium name="DOE Joint Genome Institute"/>
            <person name="Ahrendt S."/>
            <person name="Looney B.P."/>
            <person name="Miyauchi S."/>
            <person name="Morin E."/>
            <person name="Drula E."/>
            <person name="Courty P.E."/>
            <person name="Chicoki N."/>
            <person name="Fauchery L."/>
            <person name="Kohler A."/>
            <person name="Kuo A."/>
            <person name="Labutti K."/>
            <person name="Pangilinan J."/>
            <person name="Lipzen A."/>
            <person name="Riley R."/>
            <person name="Andreopoulos W."/>
            <person name="He G."/>
            <person name="Johnson J."/>
            <person name="Barry K.W."/>
            <person name="Grigoriev I.V."/>
            <person name="Nagy L."/>
            <person name="Hibbett D."/>
            <person name="Henrissat B."/>
            <person name="Matheny P.B."/>
            <person name="Labbe J."/>
            <person name="Martin F."/>
        </authorList>
    </citation>
    <scope>NUCLEOTIDE SEQUENCE</scope>
    <source>
        <strain evidence="1">FP105234-sp</strain>
    </source>
</reference>
<protein>
    <submittedName>
        <fullName evidence="1">Uncharacterized protein</fullName>
    </submittedName>
</protein>
<reference evidence="1" key="2">
    <citation type="journal article" date="2022" name="New Phytol.">
        <title>Evolutionary transition to the ectomycorrhizal habit in the genomes of a hyperdiverse lineage of mushroom-forming fungi.</title>
        <authorList>
            <person name="Looney B."/>
            <person name="Miyauchi S."/>
            <person name="Morin E."/>
            <person name="Drula E."/>
            <person name="Courty P.E."/>
            <person name="Kohler A."/>
            <person name="Kuo A."/>
            <person name="LaButti K."/>
            <person name="Pangilinan J."/>
            <person name="Lipzen A."/>
            <person name="Riley R."/>
            <person name="Andreopoulos W."/>
            <person name="He G."/>
            <person name="Johnson J."/>
            <person name="Nolan M."/>
            <person name="Tritt A."/>
            <person name="Barry K.W."/>
            <person name="Grigoriev I.V."/>
            <person name="Nagy L.G."/>
            <person name="Hibbett D."/>
            <person name="Henrissat B."/>
            <person name="Matheny P.B."/>
            <person name="Labbe J."/>
            <person name="Martin F.M."/>
        </authorList>
    </citation>
    <scope>NUCLEOTIDE SEQUENCE</scope>
    <source>
        <strain evidence="1">FP105234-sp</strain>
    </source>
</reference>
<evidence type="ECO:0000313" key="1">
    <source>
        <dbReference type="EMBL" id="KAI0043066.1"/>
    </source>
</evidence>
<gene>
    <name evidence="1" type="ORF">FA95DRAFT_1631889</name>
</gene>
<organism evidence="1 2">
    <name type="scientific">Auriscalpium vulgare</name>
    <dbReference type="NCBI Taxonomy" id="40419"/>
    <lineage>
        <taxon>Eukaryota</taxon>
        <taxon>Fungi</taxon>
        <taxon>Dikarya</taxon>
        <taxon>Basidiomycota</taxon>
        <taxon>Agaricomycotina</taxon>
        <taxon>Agaricomycetes</taxon>
        <taxon>Russulales</taxon>
        <taxon>Auriscalpiaceae</taxon>
        <taxon>Auriscalpium</taxon>
    </lineage>
</organism>
<dbReference type="EMBL" id="MU276034">
    <property type="protein sequence ID" value="KAI0043066.1"/>
    <property type="molecule type" value="Genomic_DNA"/>
</dbReference>
<name>A0ACB8RHF8_9AGAM</name>
<dbReference type="Proteomes" id="UP000814033">
    <property type="component" value="Unassembled WGS sequence"/>
</dbReference>
<proteinExistence type="predicted"/>
<accession>A0ACB8RHF8</accession>
<comment type="caution">
    <text evidence="1">The sequence shown here is derived from an EMBL/GenBank/DDBJ whole genome shotgun (WGS) entry which is preliminary data.</text>
</comment>
<sequence>MLGASPFLPTLAFSLDLLELYRQLRRRQPSFGIQSFARAICAFHGLLYYPKLQEKLSRTFDVYLDLRARLQQLTDEALGRNSPDWRALYGCPCCGFKASILHSLQPVLVPARLHAMDGNNSQKRLRGAGRADLRQFDSDYFLSPAQVDVFANEISGRRRKVPEPGPPVPDEADAELALPTTNQPKSKCTDGWQAANATSMGKSVTEVFDQTGVFLTTCRHGIVELVTEMVRSGELAKYALASLDSIMRLYGHDQAVGYDIGCSMASTVTSTSLSTMAHARRLQLVVNAFHGYAHNRRCQLLYHVLYQLGAGIEDLETCERIFSSLNGVARSVRHASYFHWLQYLDLHLRRWDEDRYADLSKFIYNNYRQSLGIISEYSRELDLFTQLTGFSAPDFERWKVEELDYLENLPEEPEEDVQKVAYVEALMDLETAEYVSIAPCSVYGSPATVKAKELERRSAHRKLLLAQNVADDLERRLAIEERWTPERPEYIAVRDYIGKRKFIRAVETLEGLVVQRLFELAKANISGTGYKLRKHISHAITRRSGAVRTALEQYNELAPLQTPPRPVLKYSEVADYSWLADFDLLKESRSEVLEKPWSKPANREAAVKHFKIKRAREELDRLNVEAARLHAWVDSEDEQLLLRARDIEASRPHLSSHILQLQASRAKVNDSHRRRLWQIYSLKGYSGPAPDKIYSVEGCAEVEEEDDGVEIEDDDEVNEEVLQLGDLVHRMSVS</sequence>